<dbReference type="RefSeq" id="WP_188545677.1">
    <property type="nucleotide sequence ID" value="NZ_BMCU01000003.1"/>
</dbReference>
<organism evidence="5 6">
    <name type="scientific">Rhodococcoides trifolii</name>
    <dbReference type="NCBI Taxonomy" id="908250"/>
    <lineage>
        <taxon>Bacteria</taxon>
        <taxon>Bacillati</taxon>
        <taxon>Actinomycetota</taxon>
        <taxon>Actinomycetes</taxon>
        <taxon>Mycobacteriales</taxon>
        <taxon>Nocardiaceae</taxon>
        <taxon>Rhodococcoides</taxon>
    </lineage>
</organism>
<reference evidence="5" key="2">
    <citation type="submission" date="2020-09" db="EMBL/GenBank/DDBJ databases">
        <authorList>
            <person name="Sun Q."/>
            <person name="Sedlacek I."/>
        </authorList>
    </citation>
    <scope>NUCLEOTIDE SEQUENCE</scope>
    <source>
        <strain evidence="5">CCM 7905</strain>
    </source>
</reference>
<dbReference type="InterPro" id="IPR006433">
    <property type="entry name" value="Prohead_protease"/>
</dbReference>
<evidence type="ECO:0000313" key="6">
    <source>
        <dbReference type="Proteomes" id="UP000654257"/>
    </source>
</evidence>
<accession>A0A917FYE5</accession>
<evidence type="ECO:0000256" key="2">
    <source>
        <dbReference type="ARBA" id="ARBA00022670"/>
    </source>
</evidence>
<dbReference type="NCBIfam" id="TIGR01543">
    <property type="entry name" value="proheadase_HK97"/>
    <property type="match status" value="1"/>
</dbReference>
<dbReference type="EMBL" id="BMCU01000003">
    <property type="protein sequence ID" value="GGG14116.1"/>
    <property type="molecule type" value="Genomic_DNA"/>
</dbReference>
<dbReference type="GO" id="GO:0006508">
    <property type="term" value="P:proteolysis"/>
    <property type="evidence" value="ECO:0007669"/>
    <property type="project" value="UniProtKB-KW"/>
</dbReference>
<keyword evidence="6" id="KW-1185">Reference proteome</keyword>
<dbReference type="GO" id="GO:0008233">
    <property type="term" value="F:peptidase activity"/>
    <property type="evidence" value="ECO:0007669"/>
    <property type="project" value="UniProtKB-KW"/>
</dbReference>
<gene>
    <name evidence="5" type="ORF">GCM10007304_30260</name>
</gene>
<name>A0A917FYE5_9NOCA</name>
<dbReference type="InterPro" id="IPR054613">
    <property type="entry name" value="Peptidase_S78_dom"/>
</dbReference>
<dbReference type="Proteomes" id="UP000654257">
    <property type="component" value="Unassembled WGS sequence"/>
</dbReference>
<comment type="caution">
    <text evidence="5">The sequence shown here is derived from an EMBL/GenBank/DDBJ whole genome shotgun (WGS) entry which is preliminary data.</text>
</comment>
<keyword evidence="2" id="KW-0645">Protease</keyword>
<evidence type="ECO:0000259" key="4">
    <source>
        <dbReference type="Pfam" id="PF04586"/>
    </source>
</evidence>
<keyword evidence="3" id="KW-0378">Hydrolase</keyword>
<protein>
    <recommendedName>
        <fullName evidence="4">Prohead serine protease domain-containing protein</fullName>
    </recommendedName>
</protein>
<keyword evidence="1" id="KW-1188">Viral release from host cell</keyword>
<sequence>MEIRQTEVVEVRADAREIVGIAVPYGQTTVIRSSAGSYNEQFIAGSIQENIEVPVYYRHDWRSNGLSVGYISQARSEESGYYVTAKIHRNAKGDQLLNDVVQGRVKNFSVGFTPIEDKQDGDIVVRTKVDLQEVSLVEQPAYIGATVAEYANK</sequence>
<reference evidence="5" key="1">
    <citation type="journal article" date="2014" name="Int. J. Syst. Evol. Microbiol.">
        <title>Complete genome sequence of Corynebacterium casei LMG S-19264T (=DSM 44701T), isolated from a smear-ripened cheese.</title>
        <authorList>
            <consortium name="US DOE Joint Genome Institute (JGI-PGF)"/>
            <person name="Walter F."/>
            <person name="Albersmeier A."/>
            <person name="Kalinowski J."/>
            <person name="Ruckert C."/>
        </authorList>
    </citation>
    <scope>NUCLEOTIDE SEQUENCE</scope>
    <source>
        <strain evidence="5">CCM 7905</strain>
    </source>
</reference>
<proteinExistence type="predicted"/>
<evidence type="ECO:0000313" key="5">
    <source>
        <dbReference type="EMBL" id="GGG14116.1"/>
    </source>
</evidence>
<dbReference type="Pfam" id="PF04586">
    <property type="entry name" value="Peptidase_S78"/>
    <property type="match status" value="1"/>
</dbReference>
<evidence type="ECO:0000256" key="1">
    <source>
        <dbReference type="ARBA" id="ARBA00022612"/>
    </source>
</evidence>
<dbReference type="AlphaFoldDB" id="A0A917FYE5"/>
<evidence type="ECO:0000256" key="3">
    <source>
        <dbReference type="ARBA" id="ARBA00022801"/>
    </source>
</evidence>
<feature type="domain" description="Prohead serine protease" evidence="4">
    <location>
        <begin position="13"/>
        <end position="148"/>
    </location>
</feature>